<keyword evidence="2 5" id="KW-0479">Metal-binding</keyword>
<name>A0A3S3B8T1_9NOCA</name>
<dbReference type="EMBL" id="RKLO01000001">
    <property type="protein sequence ID" value="RVW05734.1"/>
    <property type="molecule type" value="Genomic_DNA"/>
</dbReference>
<evidence type="ECO:0000256" key="3">
    <source>
        <dbReference type="ARBA" id="ARBA00023002"/>
    </source>
</evidence>
<dbReference type="GO" id="GO:0046872">
    <property type="term" value="F:metal ion binding"/>
    <property type="evidence" value="ECO:0007669"/>
    <property type="project" value="UniProtKB-KW"/>
</dbReference>
<evidence type="ECO:0000256" key="2">
    <source>
        <dbReference type="ARBA" id="ARBA00022723"/>
    </source>
</evidence>
<dbReference type="PANTHER" id="PTHR10543:SF24">
    <property type="entry name" value="CAROTENOID ISOMEROOXYGENASE"/>
    <property type="match status" value="1"/>
</dbReference>
<comment type="similarity">
    <text evidence="1 6">Belongs to the carotenoid oxygenase family.</text>
</comment>
<dbReference type="GO" id="GO:0016121">
    <property type="term" value="P:carotene catabolic process"/>
    <property type="evidence" value="ECO:0007669"/>
    <property type="project" value="TreeGrafter"/>
</dbReference>
<keyword evidence="4 5" id="KW-0408">Iron</keyword>
<dbReference type="InterPro" id="IPR004294">
    <property type="entry name" value="Carotenoid_Oase"/>
</dbReference>
<evidence type="ECO:0000256" key="6">
    <source>
        <dbReference type="RuleBase" id="RU364048"/>
    </source>
</evidence>
<dbReference type="GO" id="GO:0010436">
    <property type="term" value="F:carotenoid dioxygenase activity"/>
    <property type="evidence" value="ECO:0007669"/>
    <property type="project" value="TreeGrafter"/>
</dbReference>
<comment type="cofactor">
    <cofactor evidence="5 6">
        <name>Fe(2+)</name>
        <dbReference type="ChEBI" id="CHEBI:29033"/>
    </cofactor>
    <text evidence="5 6">Binds 1 Fe(2+) ion per subunit.</text>
</comment>
<dbReference type="Proteomes" id="UP000283479">
    <property type="component" value="Unassembled WGS sequence"/>
</dbReference>
<feature type="binding site" evidence="5">
    <location>
        <position position="230"/>
    </location>
    <ligand>
        <name>Fe cation</name>
        <dbReference type="ChEBI" id="CHEBI:24875"/>
        <note>catalytic</note>
    </ligand>
</feature>
<organism evidence="7 8">
    <name type="scientific">Rhodococcus xishaensis</name>
    <dbReference type="NCBI Taxonomy" id="2487364"/>
    <lineage>
        <taxon>Bacteria</taxon>
        <taxon>Bacillati</taxon>
        <taxon>Actinomycetota</taxon>
        <taxon>Actinomycetes</taxon>
        <taxon>Mycobacteriales</taxon>
        <taxon>Nocardiaceae</taxon>
        <taxon>Rhodococcus</taxon>
    </lineage>
</organism>
<dbReference type="EC" id="1.13.11.-" evidence="6"/>
<evidence type="ECO:0000313" key="7">
    <source>
        <dbReference type="EMBL" id="RVW05734.1"/>
    </source>
</evidence>
<protein>
    <recommendedName>
        <fullName evidence="6">Dioxygenase</fullName>
        <ecNumber evidence="6">1.13.11.-</ecNumber>
    </recommendedName>
</protein>
<feature type="binding site" evidence="5">
    <location>
        <position position="474"/>
    </location>
    <ligand>
        <name>Fe cation</name>
        <dbReference type="ChEBI" id="CHEBI:24875"/>
        <note>catalytic</note>
    </ligand>
</feature>
<accession>A0A3S3B8T1</accession>
<evidence type="ECO:0000256" key="1">
    <source>
        <dbReference type="ARBA" id="ARBA00006787"/>
    </source>
</evidence>
<dbReference type="OrthoDB" id="6636843at2"/>
<dbReference type="Pfam" id="PF03055">
    <property type="entry name" value="RPE65"/>
    <property type="match status" value="1"/>
</dbReference>
<gene>
    <name evidence="7" type="ORF">EGT50_04210</name>
</gene>
<keyword evidence="8" id="KW-1185">Reference proteome</keyword>
<evidence type="ECO:0000256" key="4">
    <source>
        <dbReference type="ARBA" id="ARBA00023004"/>
    </source>
</evidence>
<proteinExistence type="inferred from homology"/>
<comment type="caution">
    <text evidence="7">The sequence shown here is derived from an EMBL/GenBank/DDBJ whole genome shotgun (WGS) entry which is preliminary data.</text>
</comment>
<reference evidence="7 8" key="1">
    <citation type="submission" date="2018-11" db="EMBL/GenBank/DDBJ databases">
        <title>Rhodococcus spongicola sp. nov. and Rhodococcus xishaensis sp. nov. from marine sponges.</title>
        <authorList>
            <person name="Li L."/>
            <person name="Lin H.W."/>
        </authorList>
    </citation>
    <scope>NUCLEOTIDE SEQUENCE [LARGE SCALE GENOMIC DNA]</scope>
    <source>
        <strain evidence="7 8">LHW51113</strain>
    </source>
</reference>
<feature type="binding site" evidence="5">
    <location>
        <position position="297"/>
    </location>
    <ligand>
        <name>Fe cation</name>
        <dbReference type="ChEBI" id="CHEBI:24875"/>
        <note>catalytic</note>
    </ligand>
</feature>
<evidence type="ECO:0000256" key="5">
    <source>
        <dbReference type="PIRSR" id="PIRSR604294-1"/>
    </source>
</evidence>
<feature type="binding site" evidence="5">
    <location>
        <position position="181"/>
    </location>
    <ligand>
        <name>Fe cation</name>
        <dbReference type="ChEBI" id="CHEBI:24875"/>
        <note>catalytic</note>
    </ligand>
</feature>
<dbReference type="AlphaFoldDB" id="A0A3S3B8T1"/>
<keyword evidence="6" id="KW-0223">Dioxygenase</keyword>
<evidence type="ECO:0000313" key="8">
    <source>
        <dbReference type="Proteomes" id="UP000283479"/>
    </source>
</evidence>
<sequence>MLIYPNYQKRRHAVSTITEPDHRACFRSLTDEVRIDSLPVTGEIPAWLSGELIRNGPAQYEVGSRSLNHWFDGHAMLHRFGFANGVISYANRFLDTRARRAALDEGEVRLTEFATDPCRSIFGRVQTAFSPQFTDNANVNLVRLGDKCLALTETPMPVVFDPETLATLGMEKSPGHHVTAHPHADPRSGEMISYAVHFGRRTTYRLHASRDGHTYRTIAKIGVREPGYMHSFALTEHYAILAEHPLLVNPLRLALGNQSFIENYRWHADRPTRLIVIDRHTGTLCGTFEAEPCFAFHHVNAFEDGPELVVDACVYDDDEIIRSTYLDRLRTEDPRIPRGTLRRWRVHLQVGSVRSEHLADTPLELPRVNYRRVNTRPYRYTWGTSISPQGRFLDRIAKVDVVDGTTTIWEQPACFPGEPVFVAAPDAREEDDGLVLTVALDAKHGTSFLAVLDGRTLRELARASVPHHIPAGLHGQFLGTRS</sequence>
<dbReference type="PANTHER" id="PTHR10543">
    <property type="entry name" value="BETA-CAROTENE DIOXYGENASE"/>
    <property type="match status" value="1"/>
</dbReference>
<keyword evidence="3 6" id="KW-0560">Oxidoreductase</keyword>